<sequence>MQGWVSKRVESNLIDSSHGNITSNHDPPTALRGRVTRHPLPCFAYGRPPPLHRIRPVPVPAPAPAPTVISVRTPDGPAHGARAWAPVSPALRIAPAPAPDVISVHTPGRLAHGVRARAHTPASPVPRTARPRSRPRSRCPPPSPSAHPRLQWWTPPCRNTVADLAPSRHASLRTRGCAVPAWDPASRYRPVRGVRARTLASPAPRTARPRPAPTAAAISIRVRAAVPVYTPAPAGADLGPSWHTSLCVRGGSRPVRAVEAHERVAGTETGSGQHWPKSGEESPRVLRIEQEEYSLDQELGGEHGPESGGVEGQKVTDVTSGHTAETSDARSDKRL</sequence>
<dbReference type="Proteomes" id="UP001218218">
    <property type="component" value="Unassembled WGS sequence"/>
</dbReference>
<feature type="region of interest" description="Disordered" evidence="1">
    <location>
        <begin position="263"/>
        <end position="335"/>
    </location>
</feature>
<dbReference type="EMBL" id="JARIHO010000037">
    <property type="protein sequence ID" value="KAJ7330261.1"/>
    <property type="molecule type" value="Genomic_DNA"/>
</dbReference>
<comment type="caution">
    <text evidence="2">The sequence shown here is derived from an EMBL/GenBank/DDBJ whole genome shotgun (WGS) entry which is preliminary data.</text>
</comment>
<organism evidence="2 3">
    <name type="scientific">Mycena albidolilacea</name>
    <dbReference type="NCBI Taxonomy" id="1033008"/>
    <lineage>
        <taxon>Eukaryota</taxon>
        <taxon>Fungi</taxon>
        <taxon>Dikarya</taxon>
        <taxon>Basidiomycota</taxon>
        <taxon>Agaricomycotina</taxon>
        <taxon>Agaricomycetes</taxon>
        <taxon>Agaricomycetidae</taxon>
        <taxon>Agaricales</taxon>
        <taxon>Marasmiineae</taxon>
        <taxon>Mycenaceae</taxon>
        <taxon>Mycena</taxon>
    </lineage>
</organism>
<proteinExistence type="predicted"/>
<evidence type="ECO:0000313" key="2">
    <source>
        <dbReference type="EMBL" id="KAJ7330261.1"/>
    </source>
</evidence>
<evidence type="ECO:0000313" key="3">
    <source>
        <dbReference type="Proteomes" id="UP001218218"/>
    </source>
</evidence>
<reference evidence="2" key="1">
    <citation type="submission" date="2023-03" db="EMBL/GenBank/DDBJ databases">
        <title>Massive genome expansion in bonnet fungi (Mycena s.s.) driven by repeated elements and novel gene families across ecological guilds.</title>
        <authorList>
            <consortium name="Lawrence Berkeley National Laboratory"/>
            <person name="Harder C.B."/>
            <person name="Miyauchi S."/>
            <person name="Viragh M."/>
            <person name="Kuo A."/>
            <person name="Thoen E."/>
            <person name="Andreopoulos B."/>
            <person name="Lu D."/>
            <person name="Skrede I."/>
            <person name="Drula E."/>
            <person name="Henrissat B."/>
            <person name="Morin E."/>
            <person name="Kohler A."/>
            <person name="Barry K."/>
            <person name="LaButti K."/>
            <person name="Morin E."/>
            <person name="Salamov A."/>
            <person name="Lipzen A."/>
            <person name="Mereny Z."/>
            <person name="Hegedus B."/>
            <person name="Baldrian P."/>
            <person name="Stursova M."/>
            <person name="Weitz H."/>
            <person name="Taylor A."/>
            <person name="Grigoriev I.V."/>
            <person name="Nagy L.G."/>
            <person name="Martin F."/>
            <person name="Kauserud H."/>
        </authorList>
    </citation>
    <scope>NUCLEOTIDE SEQUENCE</scope>
    <source>
        <strain evidence="2">CBHHK002</strain>
    </source>
</reference>
<gene>
    <name evidence="2" type="ORF">DFH08DRAFT_815181</name>
</gene>
<feature type="compositionally biased region" description="Basic and acidic residues" evidence="1">
    <location>
        <begin position="325"/>
        <end position="335"/>
    </location>
</feature>
<feature type="region of interest" description="Disordered" evidence="1">
    <location>
        <begin position="114"/>
        <end position="151"/>
    </location>
</feature>
<dbReference type="AlphaFoldDB" id="A0AAD6ZMJ0"/>
<accession>A0AAD6ZMJ0</accession>
<keyword evidence="3" id="KW-1185">Reference proteome</keyword>
<feature type="compositionally biased region" description="Basic and acidic residues" evidence="1">
    <location>
        <begin position="277"/>
        <end position="290"/>
    </location>
</feature>
<name>A0AAD6ZMJ0_9AGAR</name>
<evidence type="ECO:0000256" key="1">
    <source>
        <dbReference type="SAM" id="MobiDB-lite"/>
    </source>
</evidence>
<protein>
    <submittedName>
        <fullName evidence="2">Uncharacterized protein</fullName>
    </submittedName>
</protein>